<keyword evidence="2" id="KW-0472">Membrane</keyword>
<proteinExistence type="predicted"/>
<feature type="compositionally biased region" description="Low complexity" evidence="1">
    <location>
        <begin position="97"/>
        <end position="126"/>
    </location>
</feature>
<organism evidence="3 4">
    <name type="scientific">Trypanosoma theileri</name>
    <dbReference type="NCBI Taxonomy" id="67003"/>
    <lineage>
        <taxon>Eukaryota</taxon>
        <taxon>Discoba</taxon>
        <taxon>Euglenozoa</taxon>
        <taxon>Kinetoplastea</taxon>
        <taxon>Metakinetoplastina</taxon>
        <taxon>Trypanosomatida</taxon>
        <taxon>Trypanosomatidae</taxon>
        <taxon>Trypanosoma</taxon>
    </lineage>
</organism>
<gene>
    <name evidence="3" type="ORF">TM35_000262170</name>
</gene>
<protein>
    <submittedName>
        <fullName evidence="3">Uncharacterized protein</fullName>
    </submittedName>
</protein>
<keyword evidence="2" id="KW-0812">Transmembrane</keyword>
<reference evidence="3 4" key="1">
    <citation type="submission" date="2017-03" db="EMBL/GenBank/DDBJ databases">
        <title>An alternative strategy for trypanosome survival in the mammalian bloodstream revealed through genome and transcriptome analysis of the ubiquitous bovine parasite Trypanosoma (Megatrypanum) theileri.</title>
        <authorList>
            <person name="Kelly S."/>
            <person name="Ivens A."/>
            <person name="Mott A."/>
            <person name="O'Neill E."/>
            <person name="Emms D."/>
            <person name="Macleod O."/>
            <person name="Voorheis P."/>
            <person name="Matthews J."/>
            <person name="Matthews K."/>
            <person name="Carrington M."/>
        </authorList>
    </citation>
    <scope>NUCLEOTIDE SEQUENCE [LARGE SCALE GENOMIC DNA]</scope>
    <source>
        <strain evidence="3">Edinburgh</strain>
    </source>
</reference>
<dbReference type="AlphaFoldDB" id="A0A1X0NPX9"/>
<sequence>MEVDSSQLPSSATEHTSNNTLSPASVAILATICSFVILLLLMGLFFITRGPRRFISDAFSLLADSPENNNNNNNNTSSNNNNNNTSSNNNNRRRRINNNTNNNNNNGNNNNLNIPSPNNNNTNNNNAEVIAGQPLENYVRTPRRPRATRTFFLPDGTIIRLVGDVRRLPVAGPPPTQSEPGEGEERVASPMVYGRAVYTQPAPGEVRGASFYNPPTPQLDRSGRRASQWEEGEEKRCEPFAVEVKKK</sequence>
<dbReference type="OrthoDB" id="10625553at2759"/>
<comment type="caution">
    <text evidence="3">The sequence shown here is derived from an EMBL/GenBank/DDBJ whole genome shotgun (WGS) entry which is preliminary data.</text>
</comment>
<feature type="region of interest" description="Disordered" evidence="1">
    <location>
        <begin position="66"/>
        <end position="137"/>
    </location>
</feature>
<feature type="compositionally biased region" description="Low complexity" evidence="1">
    <location>
        <begin position="68"/>
        <end position="90"/>
    </location>
</feature>
<evidence type="ECO:0000313" key="4">
    <source>
        <dbReference type="Proteomes" id="UP000192257"/>
    </source>
</evidence>
<evidence type="ECO:0000313" key="3">
    <source>
        <dbReference type="EMBL" id="ORC86765.1"/>
    </source>
</evidence>
<feature type="transmembrane region" description="Helical" evidence="2">
    <location>
        <begin position="26"/>
        <end position="47"/>
    </location>
</feature>
<keyword evidence="4" id="KW-1185">Reference proteome</keyword>
<dbReference type="GeneID" id="39987734"/>
<dbReference type="EMBL" id="NBCO01000026">
    <property type="protein sequence ID" value="ORC86765.1"/>
    <property type="molecule type" value="Genomic_DNA"/>
</dbReference>
<dbReference type="RefSeq" id="XP_028880831.1">
    <property type="nucleotide sequence ID" value="XM_029027954.1"/>
</dbReference>
<accession>A0A1X0NPX9</accession>
<feature type="region of interest" description="Disordered" evidence="1">
    <location>
        <begin position="204"/>
        <end position="247"/>
    </location>
</feature>
<evidence type="ECO:0000256" key="1">
    <source>
        <dbReference type="SAM" id="MobiDB-lite"/>
    </source>
</evidence>
<keyword evidence="2" id="KW-1133">Transmembrane helix</keyword>
<name>A0A1X0NPX9_9TRYP</name>
<dbReference type="VEuPathDB" id="TriTrypDB:TM35_000262170"/>
<dbReference type="Proteomes" id="UP000192257">
    <property type="component" value="Unassembled WGS sequence"/>
</dbReference>
<evidence type="ECO:0000256" key="2">
    <source>
        <dbReference type="SAM" id="Phobius"/>
    </source>
</evidence>